<evidence type="ECO:0000256" key="3">
    <source>
        <dbReference type="SAM" id="MobiDB-lite"/>
    </source>
</evidence>
<dbReference type="Proteomes" id="UP000193040">
    <property type="component" value="Unassembled WGS sequence"/>
</dbReference>
<feature type="region of interest" description="Disordered" evidence="3">
    <location>
        <begin position="129"/>
        <end position="167"/>
    </location>
</feature>
<dbReference type="InterPro" id="IPR023799">
    <property type="entry name" value="RbfA_dom_sf"/>
</dbReference>
<keyword evidence="2" id="KW-0963">Cytoplasm</keyword>
<dbReference type="PANTHER" id="PTHR33515">
    <property type="entry name" value="RIBOSOME-BINDING FACTOR A, CHLOROPLASTIC-RELATED"/>
    <property type="match status" value="1"/>
</dbReference>
<dbReference type="InterPro" id="IPR015946">
    <property type="entry name" value="KH_dom-like_a/b"/>
</dbReference>
<dbReference type="PROSITE" id="PS01319">
    <property type="entry name" value="RBFA"/>
    <property type="match status" value="1"/>
</dbReference>
<gene>
    <name evidence="2" type="primary">rbfA</name>
    <name evidence="4" type="ORF">B5M45_22700</name>
</gene>
<dbReference type="AlphaFoldDB" id="A0A1X0XWR7"/>
<comment type="function">
    <text evidence="2">One of several proteins that assist in the late maturation steps of the functional core of the 30S ribosomal subunit. Associates with free 30S ribosomal subunits (but not with 30S subunits that are part of 70S ribosomes or polysomes). Required for efficient processing of 16S rRNA. May interact with the 5'-terminal helix region of 16S rRNA.</text>
</comment>
<evidence type="ECO:0000256" key="1">
    <source>
        <dbReference type="ARBA" id="ARBA00022517"/>
    </source>
</evidence>
<dbReference type="GO" id="GO:0030490">
    <property type="term" value="P:maturation of SSU-rRNA"/>
    <property type="evidence" value="ECO:0007669"/>
    <property type="project" value="UniProtKB-UniRule"/>
</dbReference>
<dbReference type="GO" id="GO:0005829">
    <property type="term" value="C:cytosol"/>
    <property type="evidence" value="ECO:0007669"/>
    <property type="project" value="TreeGrafter"/>
</dbReference>
<keyword evidence="1 2" id="KW-0690">Ribosome biogenesis</keyword>
<keyword evidence="5" id="KW-1185">Reference proteome</keyword>
<comment type="caution">
    <text evidence="4">The sequence shown here is derived from an EMBL/GenBank/DDBJ whole genome shotgun (WGS) entry which is preliminary data.</text>
</comment>
<evidence type="ECO:0000313" key="5">
    <source>
        <dbReference type="Proteomes" id="UP000193040"/>
    </source>
</evidence>
<evidence type="ECO:0000313" key="4">
    <source>
        <dbReference type="EMBL" id="ORJ57363.1"/>
    </source>
</evidence>
<reference evidence="4 5" key="1">
    <citation type="submission" date="2017-03" db="EMBL/GenBank/DDBJ databases">
        <title>Genomic insights into Mycobacterium simiae human colonization.</title>
        <authorList>
            <person name="Steffani J.L."/>
            <person name="Brunck M.E."/>
            <person name="Cruz E."/>
            <person name="Montiel R."/>
            <person name="Barona F."/>
        </authorList>
    </citation>
    <scope>NUCLEOTIDE SEQUENCE [LARGE SCALE GENOMIC DNA]</scope>
    <source>
        <strain evidence="4 5">MsiGto</strain>
    </source>
</reference>
<dbReference type="EMBL" id="MZZM01000026">
    <property type="protein sequence ID" value="ORJ57363.1"/>
    <property type="molecule type" value="Genomic_DNA"/>
</dbReference>
<dbReference type="RefSeq" id="WP_084952742.1">
    <property type="nucleotide sequence ID" value="NZ_MZZM01000026.1"/>
</dbReference>
<dbReference type="Pfam" id="PF02033">
    <property type="entry name" value="RBFA"/>
    <property type="match status" value="1"/>
</dbReference>
<dbReference type="PANTHER" id="PTHR33515:SF1">
    <property type="entry name" value="RIBOSOME-BINDING FACTOR A, CHLOROPLASTIC-RELATED"/>
    <property type="match status" value="1"/>
</dbReference>
<evidence type="ECO:0000256" key="2">
    <source>
        <dbReference type="HAMAP-Rule" id="MF_00003"/>
    </source>
</evidence>
<accession>A0A1X0XWR7</accession>
<name>A0A1X0XWR7_MYCSI</name>
<dbReference type="NCBIfam" id="TIGR00082">
    <property type="entry name" value="rbfA"/>
    <property type="match status" value="1"/>
</dbReference>
<proteinExistence type="inferred from homology"/>
<dbReference type="Gene3D" id="3.30.300.20">
    <property type="match status" value="1"/>
</dbReference>
<dbReference type="SUPFAM" id="SSF89919">
    <property type="entry name" value="Ribosome-binding factor A, RbfA"/>
    <property type="match status" value="1"/>
</dbReference>
<organism evidence="4 5">
    <name type="scientific">Mycobacterium simiae</name>
    <name type="common">Mycobacterium habana</name>
    <dbReference type="NCBI Taxonomy" id="1784"/>
    <lineage>
        <taxon>Bacteria</taxon>
        <taxon>Bacillati</taxon>
        <taxon>Actinomycetota</taxon>
        <taxon>Actinomycetes</taxon>
        <taxon>Mycobacteriales</taxon>
        <taxon>Mycobacteriaceae</taxon>
        <taxon>Mycobacterium</taxon>
        <taxon>Mycobacterium simiae complex</taxon>
    </lineage>
</organism>
<comment type="subunit">
    <text evidence="2">Monomer. Binds 30S ribosomal subunits, but not 50S ribosomal subunits or 70S ribosomes.</text>
</comment>
<dbReference type="GO" id="GO:0043024">
    <property type="term" value="F:ribosomal small subunit binding"/>
    <property type="evidence" value="ECO:0007669"/>
    <property type="project" value="TreeGrafter"/>
</dbReference>
<dbReference type="InterPro" id="IPR000238">
    <property type="entry name" value="RbfA"/>
</dbReference>
<protein>
    <recommendedName>
        <fullName evidence="2">Ribosome-binding factor A</fullName>
    </recommendedName>
</protein>
<dbReference type="HAMAP" id="MF_00003">
    <property type="entry name" value="RbfA"/>
    <property type="match status" value="1"/>
</dbReference>
<dbReference type="InterPro" id="IPR020053">
    <property type="entry name" value="Ribosome-bd_factorA_CS"/>
</dbReference>
<sequence>MADPARARRLAKRINTIVASAIEFEIKDPGLDGVTIVDAKVTNDLHDATVFYTVMGRTLADEPDYEAASAALERAKGTLRTKVGAGTGVRFTPTLTFLRDTTSDNVQRMEELLARARAADAELARVRVGAKPAGEADPYRDSGPATEPAWGAAVDAEETGDDHRPQD</sequence>
<dbReference type="STRING" id="1784.VC42_23445"/>
<comment type="subcellular location">
    <subcellularLocation>
        <location evidence="2">Cytoplasm</location>
    </subcellularLocation>
</comment>
<comment type="similarity">
    <text evidence="2">Belongs to the RbfA family.</text>
</comment>